<dbReference type="InterPro" id="IPR050576">
    <property type="entry name" value="Cilia_flagella_integrity"/>
</dbReference>
<dbReference type="PROSITE" id="PS51450">
    <property type="entry name" value="LRR"/>
    <property type="match status" value="4"/>
</dbReference>
<dbReference type="STRING" id="10195.A0A3M7QD52"/>
<name>A0A3M7QD52_BRAPC</name>
<keyword evidence="5" id="KW-0966">Cell projection</keyword>
<protein>
    <submittedName>
        <fullName evidence="7">Dynein assembly factor</fullName>
    </submittedName>
</protein>
<feature type="region of interest" description="Disordered" evidence="6">
    <location>
        <begin position="19"/>
        <end position="55"/>
    </location>
</feature>
<feature type="compositionally biased region" description="Basic and acidic residues" evidence="6">
    <location>
        <begin position="336"/>
        <end position="351"/>
    </location>
</feature>
<dbReference type="OrthoDB" id="1904536at2759"/>
<sequence length="441" mass="51341">MPTLIEEIPESAGIEKVTVSPPENNIRIENSSKITENNEVKNQEKNSDSDKSRFGPRMTKEFLRKHCKEQKLYLTPYLNDVLYLHFKGFSTIENLEEYTGLKCLWLESNGINRIENLAYQKELKCLYLQQNLIRKIENLEPLELLDTINLSNNYITKIENLSYCKKLTSLCVSHNKIETYQDLEHLTECDSISCLDLSHNCIDDPQVIEIFEKMKNLHVLNLMGNSAIKMIKDYRKTLTVRIKGLTYLDDRPVFPRDRACAEAWASGGKDAEREERKKWDNADHKRIMDSVNDLLARRDKFIAERNQSRQDQNETNQNNEVDLENLENIIAPKTDQSSEEKSKEEEDKAKEEEEEIPELEQVEENELIEVKINNQLEEKSSIFSQKNESESTPFKLLITEMDPKEEPVYSDAPKRVLIEEIVSESNQDDKNESNNLSNVEN</sequence>
<proteinExistence type="predicted"/>
<feature type="region of interest" description="Disordered" evidence="6">
    <location>
        <begin position="304"/>
        <end position="366"/>
    </location>
</feature>
<keyword evidence="2" id="KW-0433">Leucine-rich repeat</keyword>
<dbReference type="Gene3D" id="3.80.10.10">
    <property type="entry name" value="Ribonuclease Inhibitor"/>
    <property type="match status" value="2"/>
</dbReference>
<dbReference type="GO" id="GO:0070840">
    <property type="term" value="F:dynein complex binding"/>
    <property type="evidence" value="ECO:0007669"/>
    <property type="project" value="TreeGrafter"/>
</dbReference>
<gene>
    <name evidence="7" type="ORF">BpHYR1_003540</name>
</gene>
<dbReference type="PANTHER" id="PTHR45973">
    <property type="entry name" value="PROTEIN PHOSPHATASE 1 REGULATORY SUBUNIT SDS22-RELATED"/>
    <property type="match status" value="1"/>
</dbReference>
<reference evidence="7 8" key="1">
    <citation type="journal article" date="2018" name="Sci. Rep.">
        <title>Genomic signatures of local adaptation to the degree of environmental predictability in rotifers.</title>
        <authorList>
            <person name="Franch-Gras L."/>
            <person name="Hahn C."/>
            <person name="Garcia-Roger E.M."/>
            <person name="Carmona M.J."/>
            <person name="Serra M."/>
            <person name="Gomez A."/>
        </authorList>
    </citation>
    <scope>NUCLEOTIDE SEQUENCE [LARGE SCALE GENOMIC DNA]</scope>
    <source>
        <strain evidence="7">HYR1</strain>
    </source>
</reference>
<feature type="region of interest" description="Disordered" evidence="6">
    <location>
        <begin position="422"/>
        <end position="441"/>
    </location>
</feature>
<dbReference type="GO" id="GO:0035082">
    <property type="term" value="P:axoneme assembly"/>
    <property type="evidence" value="ECO:0007669"/>
    <property type="project" value="TreeGrafter"/>
</dbReference>
<dbReference type="PANTHER" id="PTHR45973:SF9">
    <property type="entry name" value="LEUCINE-RICH REPEAT-CONTAINING PROTEIN 46"/>
    <property type="match status" value="1"/>
</dbReference>
<evidence type="ECO:0000256" key="6">
    <source>
        <dbReference type="SAM" id="MobiDB-lite"/>
    </source>
</evidence>
<dbReference type="AlphaFoldDB" id="A0A3M7QD52"/>
<dbReference type="SMART" id="SM00365">
    <property type="entry name" value="LRR_SD22"/>
    <property type="match status" value="4"/>
</dbReference>
<dbReference type="Proteomes" id="UP000276133">
    <property type="component" value="Unassembled WGS sequence"/>
</dbReference>
<evidence type="ECO:0000256" key="3">
    <source>
        <dbReference type="ARBA" id="ARBA00022737"/>
    </source>
</evidence>
<dbReference type="FunFam" id="3.80.10.10:FF:000166">
    <property type="entry name" value="Dynein assembly factor 1, axonemal"/>
    <property type="match status" value="1"/>
</dbReference>
<keyword evidence="8" id="KW-1185">Reference proteome</keyword>
<dbReference type="SUPFAM" id="SSF52075">
    <property type="entry name" value="Outer arm dynein light chain 1"/>
    <property type="match status" value="1"/>
</dbReference>
<feature type="compositionally biased region" description="Acidic residues" evidence="6">
    <location>
        <begin position="352"/>
        <end position="366"/>
    </location>
</feature>
<feature type="compositionally biased region" description="Basic and acidic residues" evidence="6">
    <location>
        <begin position="36"/>
        <end position="55"/>
    </location>
</feature>
<dbReference type="InterPro" id="IPR032675">
    <property type="entry name" value="LRR_dom_sf"/>
</dbReference>
<dbReference type="GO" id="GO:0005930">
    <property type="term" value="C:axoneme"/>
    <property type="evidence" value="ECO:0007669"/>
    <property type="project" value="TreeGrafter"/>
</dbReference>
<keyword evidence="3" id="KW-0677">Repeat</keyword>
<organism evidence="7 8">
    <name type="scientific">Brachionus plicatilis</name>
    <name type="common">Marine rotifer</name>
    <name type="synonym">Brachionus muelleri</name>
    <dbReference type="NCBI Taxonomy" id="10195"/>
    <lineage>
        <taxon>Eukaryota</taxon>
        <taxon>Metazoa</taxon>
        <taxon>Spiralia</taxon>
        <taxon>Gnathifera</taxon>
        <taxon>Rotifera</taxon>
        <taxon>Eurotatoria</taxon>
        <taxon>Monogononta</taxon>
        <taxon>Pseudotrocha</taxon>
        <taxon>Ploima</taxon>
        <taxon>Brachionidae</taxon>
        <taxon>Brachionus</taxon>
    </lineage>
</organism>
<evidence type="ECO:0000313" key="7">
    <source>
        <dbReference type="EMBL" id="RNA09366.1"/>
    </source>
</evidence>
<evidence type="ECO:0000256" key="1">
    <source>
        <dbReference type="ARBA" id="ARBA00004138"/>
    </source>
</evidence>
<comment type="caution">
    <text evidence="7">The sequence shown here is derived from an EMBL/GenBank/DDBJ whole genome shotgun (WGS) entry which is preliminary data.</text>
</comment>
<keyword evidence="4" id="KW-0969">Cilium</keyword>
<feature type="compositionally biased region" description="Polar residues" evidence="6">
    <location>
        <begin position="21"/>
        <end position="35"/>
    </location>
</feature>
<comment type="subcellular location">
    <subcellularLocation>
        <location evidence="1">Cell projection</location>
        <location evidence="1">Cilium</location>
    </subcellularLocation>
</comment>
<dbReference type="EMBL" id="REGN01006472">
    <property type="protein sequence ID" value="RNA09366.1"/>
    <property type="molecule type" value="Genomic_DNA"/>
</dbReference>
<evidence type="ECO:0000313" key="8">
    <source>
        <dbReference type="Proteomes" id="UP000276133"/>
    </source>
</evidence>
<accession>A0A3M7QD52</accession>
<dbReference type="InterPro" id="IPR001611">
    <property type="entry name" value="Leu-rich_rpt"/>
</dbReference>
<evidence type="ECO:0000256" key="2">
    <source>
        <dbReference type="ARBA" id="ARBA00022614"/>
    </source>
</evidence>
<dbReference type="Pfam" id="PF14580">
    <property type="entry name" value="LRR_9"/>
    <property type="match status" value="1"/>
</dbReference>
<evidence type="ECO:0000256" key="5">
    <source>
        <dbReference type="ARBA" id="ARBA00023273"/>
    </source>
</evidence>
<evidence type="ECO:0000256" key="4">
    <source>
        <dbReference type="ARBA" id="ARBA00023069"/>
    </source>
</evidence>